<feature type="transmembrane region" description="Helical" evidence="1">
    <location>
        <begin position="134"/>
        <end position="163"/>
    </location>
</feature>
<dbReference type="AlphaFoldDB" id="R6UA85"/>
<feature type="transmembrane region" description="Helical" evidence="1">
    <location>
        <begin position="6"/>
        <end position="25"/>
    </location>
</feature>
<keyword evidence="1" id="KW-0472">Membrane</keyword>
<dbReference type="InterPro" id="IPR007395">
    <property type="entry name" value="Zn_peptidase_2"/>
</dbReference>
<evidence type="ECO:0000313" key="3">
    <source>
        <dbReference type="EMBL" id="MCI5755774.1"/>
    </source>
</evidence>
<dbReference type="EMBL" id="JALEMU010000092">
    <property type="protein sequence ID" value="MCI5755774.1"/>
    <property type="molecule type" value="Genomic_DNA"/>
</dbReference>
<dbReference type="PANTHER" id="PTHR36434:SF1">
    <property type="entry name" value="MEMBRANE PROTEASE YUGP-RELATED"/>
    <property type="match status" value="1"/>
</dbReference>
<dbReference type="STRING" id="1263015.BN580_00240"/>
<reference evidence="2" key="1">
    <citation type="submission" date="2012-11" db="EMBL/GenBank/DDBJ databases">
        <title>Dependencies among metagenomic species, viruses, plasmids and units of genetic variation.</title>
        <authorList>
            <person name="Nielsen H.B."/>
            <person name="Almeida M."/>
            <person name="Juncker A.S."/>
            <person name="Rasmussen S."/>
            <person name="Li J."/>
            <person name="Sunagawa S."/>
            <person name="Plichta D."/>
            <person name="Gautier L."/>
            <person name="Le Chatelier E."/>
            <person name="Peletier E."/>
            <person name="Bonde I."/>
            <person name="Nielsen T."/>
            <person name="Manichanh C."/>
            <person name="Arumugam M."/>
            <person name="Batto J."/>
            <person name="Santos M.B.Q.D."/>
            <person name="Blom N."/>
            <person name="Borruel N."/>
            <person name="Burgdorf K.S."/>
            <person name="Boumezbeur F."/>
            <person name="Casellas F."/>
            <person name="Dore J."/>
            <person name="Guarner F."/>
            <person name="Hansen T."/>
            <person name="Hildebrand F."/>
            <person name="Kaas R.S."/>
            <person name="Kennedy S."/>
            <person name="Kristiansen K."/>
            <person name="Kultima J.R."/>
            <person name="Leonard P."/>
            <person name="Levenez F."/>
            <person name="Lund O."/>
            <person name="Moumen B."/>
            <person name="Le Paslier D."/>
            <person name="Pons N."/>
            <person name="Pedersen O."/>
            <person name="Prifti E."/>
            <person name="Qin J."/>
            <person name="Raes J."/>
            <person name="Tap J."/>
            <person name="Tims S."/>
            <person name="Ussery D.W."/>
            <person name="Yamada T."/>
            <person name="MetaHit consortium"/>
            <person name="Renault P."/>
            <person name="Sicheritz-Ponten T."/>
            <person name="Bork P."/>
            <person name="Wang J."/>
            <person name="Brunak S."/>
            <person name="Ehrlich S.D."/>
        </authorList>
    </citation>
    <scope>NUCLEOTIDE SEQUENCE [LARGE SCALE GENOMIC DNA]</scope>
</reference>
<name>R6UA85_9BACT</name>
<proteinExistence type="predicted"/>
<evidence type="ECO:0000313" key="4">
    <source>
        <dbReference type="Proteomes" id="UP000017938"/>
    </source>
</evidence>
<keyword evidence="1" id="KW-1133">Transmembrane helix</keyword>
<dbReference type="Pfam" id="PF04298">
    <property type="entry name" value="Zn_peptidase_2"/>
    <property type="match status" value="1"/>
</dbReference>
<accession>R6UA85</accession>
<comment type="caution">
    <text evidence="2">The sequence shown here is derived from an EMBL/GenBank/DDBJ whole genome shotgun (WGS) entry which is preliminary data.</text>
</comment>
<feature type="transmembrane region" description="Helical" evidence="1">
    <location>
        <begin position="201"/>
        <end position="222"/>
    </location>
</feature>
<evidence type="ECO:0000313" key="5">
    <source>
        <dbReference type="Proteomes" id="UP001139365"/>
    </source>
</evidence>
<gene>
    <name evidence="2" type="ORF">BN580_00240</name>
    <name evidence="3" type="ORF">MR241_05715</name>
</gene>
<reference evidence="3 5" key="2">
    <citation type="submission" date="2022-03" db="EMBL/GenBank/DDBJ databases">
        <title>Metagenome-assembled genomes from swine fecal metagenomes.</title>
        <authorList>
            <person name="Holman D.B."/>
            <person name="Kommadath A."/>
        </authorList>
    </citation>
    <scope>NUCLEOTIDE SEQUENCE [LARGE SCALE GENOMIC DNA]</scope>
    <source>
        <strain evidence="3">SUG147</strain>
    </source>
</reference>
<dbReference type="PANTHER" id="PTHR36434">
    <property type="entry name" value="MEMBRANE PROTEASE YUGP-RELATED"/>
    <property type="match status" value="1"/>
</dbReference>
<sequence>MYFDWTYVVFVLPMVILSLIAQVKVKSTYTKYSRILSRRGLTAEQAARMILDRNGLRNVPVGRISGDLTDHFDPRTNSISLSDSVYGSTSVAAIGVAAHESGHAVQYAEGYAPLKFRNAIVPVTQFGAKLSTPLVILGLILSIYPLAYAGIILFGAVVVFQLVTLPTEFNASRRALAVLEEGNYLDGEELRGAKKVLSAAAMTYVAALFMSLMSLLRLIVIVSGSKNSRNRR</sequence>
<protein>
    <submittedName>
        <fullName evidence="3">Zinc metallopeptidase</fullName>
    </submittedName>
</protein>
<evidence type="ECO:0000256" key="1">
    <source>
        <dbReference type="SAM" id="Phobius"/>
    </source>
</evidence>
<evidence type="ECO:0000313" key="2">
    <source>
        <dbReference type="EMBL" id="CDC76986.1"/>
    </source>
</evidence>
<organism evidence="2 4">
    <name type="scientific">Candidatus Colimorpha enterica</name>
    <dbReference type="NCBI Taxonomy" id="3083063"/>
    <lineage>
        <taxon>Bacteria</taxon>
        <taxon>Pseudomonadati</taxon>
        <taxon>Bacteroidota</taxon>
        <taxon>Bacteroidia</taxon>
        <taxon>Bacteroidales</taxon>
        <taxon>Candidatus Colimorpha</taxon>
    </lineage>
</organism>
<dbReference type="Proteomes" id="UP001139365">
    <property type="component" value="Unassembled WGS sequence"/>
</dbReference>
<dbReference type="Proteomes" id="UP000017938">
    <property type="component" value="Unassembled WGS sequence"/>
</dbReference>
<keyword evidence="1" id="KW-0812">Transmembrane</keyword>
<dbReference type="EMBL" id="CBFW010000412">
    <property type="protein sequence ID" value="CDC76986.1"/>
    <property type="molecule type" value="Genomic_DNA"/>
</dbReference>